<accession>A0A6J1REI0</accession>
<sequence length="115" mass="12878">MPDSVRSCLNTSQESLIDPHPVTFDTVIRVMASYDMGWTTRGTGRDYDSLNGFGSIVGHFSQQILDYSTCNRKCKKCDMGHTPFDHDCRLNFRGSAKAMESHAANKLVNESDILK</sequence>
<dbReference type="RefSeq" id="XP_024891220.1">
    <property type="nucleotide sequence ID" value="XM_025035452.1"/>
</dbReference>
<dbReference type="Proteomes" id="UP000504618">
    <property type="component" value="Unplaced"/>
</dbReference>
<dbReference type="GeneID" id="112467018"/>
<evidence type="ECO:0000313" key="2">
    <source>
        <dbReference type="Proteomes" id="UP000504618"/>
    </source>
</evidence>
<dbReference type="AlphaFoldDB" id="A0A6J1REI0"/>
<evidence type="ECO:0000259" key="1">
    <source>
        <dbReference type="Pfam" id="PF20700"/>
    </source>
</evidence>
<dbReference type="OrthoDB" id="6095482at2759"/>
<gene>
    <name evidence="3" type="primary">LOC112467018</name>
</gene>
<reference evidence="3" key="1">
    <citation type="submission" date="2025-08" db="UniProtKB">
        <authorList>
            <consortium name="RefSeq"/>
        </authorList>
    </citation>
    <scope>IDENTIFICATION</scope>
    <source>
        <tissue evidence="3">Whole body</tissue>
    </source>
</reference>
<evidence type="ECO:0000313" key="3">
    <source>
        <dbReference type="RefSeq" id="XP_024891220.1"/>
    </source>
</evidence>
<keyword evidence="2" id="KW-1185">Reference proteome</keyword>
<organism evidence="2 3">
    <name type="scientific">Temnothorax curvispinosus</name>
    <dbReference type="NCBI Taxonomy" id="300111"/>
    <lineage>
        <taxon>Eukaryota</taxon>
        <taxon>Metazoa</taxon>
        <taxon>Ecdysozoa</taxon>
        <taxon>Arthropoda</taxon>
        <taxon>Hexapoda</taxon>
        <taxon>Insecta</taxon>
        <taxon>Pterygota</taxon>
        <taxon>Neoptera</taxon>
        <taxon>Endopterygota</taxon>
        <taxon>Hymenoptera</taxon>
        <taxon>Apocrita</taxon>
        <taxon>Aculeata</taxon>
        <taxon>Formicoidea</taxon>
        <taxon>Formicidae</taxon>
        <taxon>Myrmicinae</taxon>
        <taxon>Temnothorax</taxon>
    </lineage>
</organism>
<protein>
    <submittedName>
        <fullName evidence="3">Uncharacterized protein LOC112467018</fullName>
    </submittedName>
</protein>
<feature type="domain" description="Mutator-like transposase" evidence="1">
    <location>
        <begin position="26"/>
        <end position="111"/>
    </location>
</feature>
<dbReference type="Pfam" id="PF20700">
    <property type="entry name" value="Mutator"/>
    <property type="match status" value="1"/>
</dbReference>
<proteinExistence type="predicted"/>
<dbReference type="InterPro" id="IPR049012">
    <property type="entry name" value="Mutator_transp_dom"/>
</dbReference>
<name>A0A6J1REI0_9HYME</name>